<accession>A0ABP5TKW2</accession>
<organism evidence="3 4">
    <name type="scientific">Saccharopolyspora halophila</name>
    <dbReference type="NCBI Taxonomy" id="405551"/>
    <lineage>
        <taxon>Bacteria</taxon>
        <taxon>Bacillati</taxon>
        <taxon>Actinomycetota</taxon>
        <taxon>Actinomycetes</taxon>
        <taxon>Pseudonocardiales</taxon>
        <taxon>Pseudonocardiaceae</taxon>
        <taxon>Saccharopolyspora</taxon>
    </lineage>
</organism>
<gene>
    <name evidence="3" type="ORF">GCM10009854_36620</name>
</gene>
<proteinExistence type="predicted"/>
<dbReference type="EMBL" id="BAAARA010000013">
    <property type="protein sequence ID" value="GAA2355164.1"/>
    <property type="molecule type" value="Genomic_DNA"/>
</dbReference>
<keyword evidence="4" id="KW-1185">Reference proteome</keyword>
<evidence type="ECO:0000256" key="2">
    <source>
        <dbReference type="SAM" id="Phobius"/>
    </source>
</evidence>
<feature type="compositionally biased region" description="Acidic residues" evidence="1">
    <location>
        <begin position="86"/>
        <end position="97"/>
    </location>
</feature>
<name>A0ABP5TKW2_9PSEU</name>
<comment type="caution">
    <text evidence="3">The sequence shown here is derived from an EMBL/GenBank/DDBJ whole genome shotgun (WGS) entry which is preliminary data.</text>
</comment>
<feature type="transmembrane region" description="Helical" evidence="2">
    <location>
        <begin position="34"/>
        <end position="60"/>
    </location>
</feature>
<sequence length="151" mass="15891">MWITITGRRSDLLGVMLFNGRNLQVRSTPIWTEFGALGTSLLIVLLGMLVPVLAAAPFYIADRRDDRRRGAETSSSATEGVGESEGVGEPDSGEEAVDPGGEPRTAEPDEGSGSAVHEIPAAREAVEDDELPGVIPNIAEIAEAGHAEVRA</sequence>
<feature type="compositionally biased region" description="Low complexity" evidence="1">
    <location>
        <begin position="72"/>
        <end position="81"/>
    </location>
</feature>
<dbReference type="Proteomes" id="UP001501218">
    <property type="component" value="Unassembled WGS sequence"/>
</dbReference>
<protein>
    <submittedName>
        <fullName evidence="3">Uncharacterized protein</fullName>
    </submittedName>
</protein>
<keyword evidence="2" id="KW-1133">Transmembrane helix</keyword>
<evidence type="ECO:0000313" key="4">
    <source>
        <dbReference type="Proteomes" id="UP001501218"/>
    </source>
</evidence>
<keyword evidence="2" id="KW-0812">Transmembrane</keyword>
<evidence type="ECO:0000256" key="1">
    <source>
        <dbReference type="SAM" id="MobiDB-lite"/>
    </source>
</evidence>
<evidence type="ECO:0000313" key="3">
    <source>
        <dbReference type="EMBL" id="GAA2355164.1"/>
    </source>
</evidence>
<feature type="region of interest" description="Disordered" evidence="1">
    <location>
        <begin position="64"/>
        <end position="134"/>
    </location>
</feature>
<reference evidence="4" key="1">
    <citation type="journal article" date="2019" name="Int. J. Syst. Evol. Microbiol.">
        <title>The Global Catalogue of Microorganisms (GCM) 10K type strain sequencing project: providing services to taxonomists for standard genome sequencing and annotation.</title>
        <authorList>
            <consortium name="The Broad Institute Genomics Platform"/>
            <consortium name="The Broad Institute Genome Sequencing Center for Infectious Disease"/>
            <person name="Wu L."/>
            <person name="Ma J."/>
        </authorList>
    </citation>
    <scope>NUCLEOTIDE SEQUENCE [LARGE SCALE GENOMIC DNA]</scope>
    <source>
        <strain evidence="4">JCM 16221</strain>
    </source>
</reference>
<keyword evidence="2" id="KW-0472">Membrane</keyword>